<evidence type="ECO:0000259" key="1">
    <source>
        <dbReference type="Pfam" id="PF00501"/>
    </source>
</evidence>
<evidence type="ECO:0000259" key="2">
    <source>
        <dbReference type="Pfam" id="PF13193"/>
    </source>
</evidence>
<dbReference type="InterPro" id="IPR025110">
    <property type="entry name" value="AMP-bd_C"/>
</dbReference>
<feature type="domain" description="AMP-dependent synthetase/ligase" evidence="1">
    <location>
        <begin position="1"/>
        <end position="93"/>
    </location>
</feature>
<gene>
    <name evidence="3" type="ORF">S06H3_46349</name>
</gene>
<accession>X1PME0</accession>
<organism evidence="3">
    <name type="scientific">marine sediment metagenome</name>
    <dbReference type="NCBI Taxonomy" id="412755"/>
    <lineage>
        <taxon>unclassified sequences</taxon>
        <taxon>metagenomes</taxon>
        <taxon>ecological metagenomes</taxon>
    </lineage>
</organism>
<dbReference type="Pfam" id="PF13193">
    <property type="entry name" value="AMP-binding_C"/>
    <property type="match status" value="1"/>
</dbReference>
<dbReference type="InterPro" id="IPR000873">
    <property type="entry name" value="AMP-dep_synth/lig_dom"/>
</dbReference>
<dbReference type="Pfam" id="PF00501">
    <property type="entry name" value="AMP-binding"/>
    <property type="match status" value="1"/>
</dbReference>
<dbReference type="Gene3D" id="3.40.50.12780">
    <property type="entry name" value="N-terminal domain of ligase-like"/>
    <property type="match status" value="1"/>
</dbReference>
<protein>
    <recommendedName>
        <fullName evidence="4">AMP-dependent synthetase/ligase domain-containing protein</fullName>
    </recommendedName>
</protein>
<evidence type="ECO:0008006" key="4">
    <source>
        <dbReference type="Google" id="ProtNLM"/>
    </source>
</evidence>
<dbReference type="PANTHER" id="PTHR24096">
    <property type="entry name" value="LONG-CHAIN-FATTY-ACID--COA LIGASE"/>
    <property type="match status" value="1"/>
</dbReference>
<comment type="caution">
    <text evidence="3">The sequence shown here is derived from an EMBL/GenBank/DDBJ whole genome shotgun (WGS) entry which is preliminary data.</text>
</comment>
<dbReference type="InterPro" id="IPR042099">
    <property type="entry name" value="ANL_N_sf"/>
</dbReference>
<proteinExistence type="predicted"/>
<dbReference type="AlphaFoldDB" id="X1PME0"/>
<feature type="domain" description="AMP-binding enzyme C-terminal" evidence="2">
    <location>
        <begin position="144"/>
        <end position="218"/>
    </location>
</feature>
<feature type="non-terminal residue" evidence="3">
    <location>
        <position position="1"/>
    </location>
</feature>
<name>X1PME0_9ZZZZ</name>
<dbReference type="EMBL" id="BARV01029023">
    <property type="protein sequence ID" value="GAI40230.1"/>
    <property type="molecule type" value="Genomic_DNA"/>
</dbReference>
<dbReference type="GO" id="GO:0003824">
    <property type="term" value="F:catalytic activity"/>
    <property type="evidence" value="ECO:0007669"/>
    <property type="project" value="UniProtKB-ARBA"/>
</dbReference>
<dbReference type="SUPFAM" id="SSF56801">
    <property type="entry name" value="Acetyl-CoA synthetase-like"/>
    <property type="match status" value="1"/>
</dbReference>
<sequence length="243" mass="26768">SLRLCGSGGAPLPTNVIRRFKHHYGLTIIDLWGLTEAVALVTCPPVDGTGKLGSVGKALPGWEIKIVDDRGKQLPPNQLGEIIIAGPIMNGYYNNPQATAETIKDGWLHTGDIGCVDEHGYLFLSGRKKEIIIVKGQNIYPSDIEEVLSTHPKIAEARVIGIPDKLRGEIVGVVISSKKRMVATAQEIRHFCLERLANYKVPKQVIFLESLPKTAAGKISWEDLKAYLSTLPRRSFPFIRKPK</sequence>
<dbReference type="InterPro" id="IPR045851">
    <property type="entry name" value="AMP-bd_C_sf"/>
</dbReference>
<evidence type="ECO:0000313" key="3">
    <source>
        <dbReference type="EMBL" id="GAI40230.1"/>
    </source>
</evidence>
<reference evidence="3" key="1">
    <citation type="journal article" date="2014" name="Front. Microbiol.">
        <title>High frequency of phylogenetically diverse reductive dehalogenase-homologous genes in deep subseafloor sedimentary metagenomes.</title>
        <authorList>
            <person name="Kawai M."/>
            <person name="Futagami T."/>
            <person name="Toyoda A."/>
            <person name="Takaki Y."/>
            <person name="Nishi S."/>
            <person name="Hori S."/>
            <person name="Arai W."/>
            <person name="Tsubouchi T."/>
            <person name="Morono Y."/>
            <person name="Uchiyama I."/>
            <person name="Ito T."/>
            <person name="Fujiyama A."/>
            <person name="Inagaki F."/>
            <person name="Takami H."/>
        </authorList>
    </citation>
    <scope>NUCLEOTIDE SEQUENCE</scope>
    <source>
        <strain evidence="3">Expedition CK06-06</strain>
    </source>
</reference>
<dbReference type="Gene3D" id="3.30.300.30">
    <property type="match status" value="1"/>
</dbReference>